<keyword evidence="3" id="KW-1185">Reference proteome</keyword>
<dbReference type="PANTHER" id="PTHR46825:SF7">
    <property type="entry name" value="D-ALANYL-D-ALANINE CARBOXYPEPTIDASE"/>
    <property type="match status" value="1"/>
</dbReference>
<dbReference type="SUPFAM" id="SSF56601">
    <property type="entry name" value="beta-lactamase/transpeptidase-like"/>
    <property type="match status" value="1"/>
</dbReference>
<dbReference type="RefSeq" id="WP_238356006.1">
    <property type="nucleotide sequence ID" value="NZ_JACHMY010000001.1"/>
</dbReference>
<evidence type="ECO:0000313" key="2">
    <source>
        <dbReference type="EMBL" id="MBB5834914.1"/>
    </source>
</evidence>
<sequence length="172" mass="18494">MIFRYTDDLPEPAETLARAVAKPRGLGEWAYSNTNYVALGLLIEAVTGRPYGDVVRERVLEPVGLTRTRMPGDEVDLPEPHLHAYLEIDGKLEDLARMNASQAWAAGQLVSTAADLNRFYAAVLGGELLGGDELAAMLTGVPNGDGTAYGLGIGRETLPETGVLLAELLPRY</sequence>
<dbReference type="AlphaFoldDB" id="A0A7W9MST3"/>
<gene>
    <name evidence="2" type="ORF">HDA39_001648</name>
</gene>
<protein>
    <submittedName>
        <fullName evidence="2">CubicO group peptidase (Beta-lactamase class C family)</fullName>
    </submittedName>
</protein>
<evidence type="ECO:0000259" key="1">
    <source>
        <dbReference type="Pfam" id="PF00144"/>
    </source>
</evidence>
<dbReference type="Pfam" id="PF00144">
    <property type="entry name" value="Beta-lactamase"/>
    <property type="match status" value="1"/>
</dbReference>
<evidence type="ECO:0000313" key="3">
    <source>
        <dbReference type="Proteomes" id="UP000549971"/>
    </source>
</evidence>
<dbReference type="Gene3D" id="3.40.710.10">
    <property type="entry name" value="DD-peptidase/beta-lactamase superfamily"/>
    <property type="match status" value="1"/>
</dbReference>
<dbReference type="InterPro" id="IPR001466">
    <property type="entry name" value="Beta-lactam-related"/>
</dbReference>
<dbReference type="InterPro" id="IPR012338">
    <property type="entry name" value="Beta-lactam/transpept-like"/>
</dbReference>
<dbReference type="InterPro" id="IPR050491">
    <property type="entry name" value="AmpC-like"/>
</dbReference>
<name>A0A7W9MST3_9ACTN</name>
<feature type="domain" description="Beta-lactamase-related" evidence="1">
    <location>
        <begin position="16"/>
        <end position="144"/>
    </location>
</feature>
<organism evidence="2 3">
    <name type="scientific">Kribbella italica</name>
    <dbReference type="NCBI Taxonomy" id="1540520"/>
    <lineage>
        <taxon>Bacteria</taxon>
        <taxon>Bacillati</taxon>
        <taxon>Actinomycetota</taxon>
        <taxon>Actinomycetes</taxon>
        <taxon>Propionibacteriales</taxon>
        <taxon>Kribbellaceae</taxon>
        <taxon>Kribbella</taxon>
    </lineage>
</organism>
<dbReference type="PANTHER" id="PTHR46825">
    <property type="entry name" value="D-ALANYL-D-ALANINE-CARBOXYPEPTIDASE/ENDOPEPTIDASE AMPH"/>
    <property type="match status" value="1"/>
</dbReference>
<reference evidence="2 3" key="1">
    <citation type="submission" date="2020-08" db="EMBL/GenBank/DDBJ databases">
        <title>Sequencing the genomes of 1000 actinobacteria strains.</title>
        <authorList>
            <person name="Klenk H.-P."/>
        </authorList>
    </citation>
    <scope>NUCLEOTIDE SEQUENCE [LARGE SCALE GENOMIC DNA]</scope>
    <source>
        <strain evidence="2 3">DSM 28967</strain>
    </source>
</reference>
<dbReference type="EMBL" id="JACHMY010000001">
    <property type="protein sequence ID" value="MBB5834914.1"/>
    <property type="molecule type" value="Genomic_DNA"/>
</dbReference>
<comment type="caution">
    <text evidence="2">The sequence shown here is derived from an EMBL/GenBank/DDBJ whole genome shotgun (WGS) entry which is preliminary data.</text>
</comment>
<dbReference type="Proteomes" id="UP000549971">
    <property type="component" value="Unassembled WGS sequence"/>
</dbReference>
<proteinExistence type="predicted"/>
<accession>A0A7W9MST3</accession>